<name>A0ABU1ALR5_9BACT</name>
<organism evidence="1 2">
    <name type="scientific">Thalassobacterium sedimentorum</name>
    <dbReference type="NCBI Taxonomy" id="3041258"/>
    <lineage>
        <taxon>Bacteria</taxon>
        <taxon>Pseudomonadati</taxon>
        <taxon>Verrucomicrobiota</taxon>
        <taxon>Opitutia</taxon>
        <taxon>Puniceicoccales</taxon>
        <taxon>Coraliomargaritaceae</taxon>
        <taxon>Thalassobacterium</taxon>
    </lineage>
</organism>
<evidence type="ECO:0000313" key="2">
    <source>
        <dbReference type="Proteomes" id="UP001243717"/>
    </source>
</evidence>
<dbReference type="RefSeq" id="WP_308986102.1">
    <property type="nucleotide sequence ID" value="NZ_JARXIC010000029.1"/>
</dbReference>
<sequence>MNADQESKFRALIDELMGIPDEDREQEIVLEINSLSPDPNWSDYIYQSDEYMKEGDVLDLDRIVAKIKEHKVIRL</sequence>
<dbReference type="Proteomes" id="UP001243717">
    <property type="component" value="Unassembled WGS sequence"/>
</dbReference>
<evidence type="ECO:0008006" key="3">
    <source>
        <dbReference type="Google" id="ProtNLM"/>
    </source>
</evidence>
<reference evidence="1 2" key="1">
    <citation type="submission" date="2023-04" db="EMBL/GenBank/DDBJ databases">
        <title>A novel bacteria isolated from coastal sediment.</title>
        <authorList>
            <person name="Liu X.-J."/>
            <person name="Du Z.-J."/>
        </authorList>
    </citation>
    <scope>NUCLEOTIDE SEQUENCE [LARGE SCALE GENOMIC DNA]</scope>
    <source>
        <strain evidence="1 2">SDUM461004</strain>
    </source>
</reference>
<gene>
    <name evidence="1" type="ORF">QEH59_14555</name>
</gene>
<dbReference type="EMBL" id="JARXIC010000029">
    <property type="protein sequence ID" value="MDQ8195652.1"/>
    <property type="molecule type" value="Genomic_DNA"/>
</dbReference>
<comment type="caution">
    <text evidence="1">The sequence shown here is derived from an EMBL/GenBank/DDBJ whole genome shotgun (WGS) entry which is preliminary data.</text>
</comment>
<protein>
    <recommendedName>
        <fullName evidence="3">Colicin immunity protein</fullName>
    </recommendedName>
</protein>
<evidence type="ECO:0000313" key="1">
    <source>
        <dbReference type="EMBL" id="MDQ8195652.1"/>
    </source>
</evidence>
<accession>A0ABU1ALR5</accession>
<keyword evidence="2" id="KW-1185">Reference proteome</keyword>
<proteinExistence type="predicted"/>